<protein>
    <submittedName>
        <fullName evidence="1">Uncharacterized protein</fullName>
    </submittedName>
</protein>
<dbReference type="AlphaFoldDB" id="A0AAV4PV16"/>
<keyword evidence="2" id="KW-1185">Reference proteome</keyword>
<organism evidence="1 2">
    <name type="scientific">Caerostris extrusa</name>
    <name type="common">Bark spider</name>
    <name type="synonym">Caerostris bankana</name>
    <dbReference type="NCBI Taxonomy" id="172846"/>
    <lineage>
        <taxon>Eukaryota</taxon>
        <taxon>Metazoa</taxon>
        <taxon>Ecdysozoa</taxon>
        <taxon>Arthropoda</taxon>
        <taxon>Chelicerata</taxon>
        <taxon>Arachnida</taxon>
        <taxon>Araneae</taxon>
        <taxon>Araneomorphae</taxon>
        <taxon>Entelegynae</taxon>
        <taxon>Araneoidea</taxon>
        <taxon>Araneidae</taxon>
        <taxon>Caerostris</taxon>
    </lineage>
</organism>
<proteinExistence type="predicted"/>
<sequence length="53" mass="5904">MIPHLLIGRVPDSCEKIFGQCVLPRERRGQDSSRLGEEESGFTFVGGTFHLVT</sequence>
<feature type="non-terminal residue" evidence="1">
    <location>
        <position position="53"/>
    </location>
</feature>
<gene>
    <name evidence="1" type="ORF">CEXT_584251</name>
</gene>
<dbReference type="EMBL" id="BPLR01005131">
    <property type="protein sequence ID" value="GIY00024.1"/>
    <property type="molecule type" value="Genomic_DNA"/>
</dbReference>
<name>A0AAV4PV16_CAEEX</name>
<accession>A0AAV4PV16</accession>
<evidence type="ECO:0000313" key="1">
    <source>
        <dbReference type="EMBL" id="GIY00024.1"/>
    </source>
</evidence>
<evidence type="ECO:0000313" key="2">
    <source>
        <dbReference type="Proteomes" id="UP001054945"/>
    </source>
</evidence>
<reference evidence="1 2" key="1">
    <citation type="submission" date="2021-06" db="EMBL/GenBank/DDBJ databases">
        <title>Caerostris extrusa draft genome.</title>
        <authorList>
            <person name="Kono N."/>
            <person name="Arakawa K."/>
        </authorList>
    </citation>
    <scope>NUCLEOTIDE SEQUENCE [LARGE SCALE GENOMIC DNA]</scope>
</reference>
<dbReference type="Proteomes" id="UP001054945">
    <property type="component" value="Unassembled WGS sequence"/>
</dbReference>
<comment type="caution">
    <text evidence="1">The sequence shown here is derived from an EMBL/GenBank/DDBJ whole genome shotgun (WGS) entry which is preliminary data.</text>
</comment>